<accession>A0A239DGC6</accession>
<evidence type="ECO:0000259" key="2">
    <source>
        <dbReference type="Pfam" id="PF13372"/>
    </source>
</evidence>
<dbReference type="InterPro" id="IPR053728">
    <property type="entry name" value="Alginate_Permeability_Chnl"/>
</dbReference>
<dbReference type="Gene3D" id="2.40.160.100">
    <property type="match status" value="1"/>
</dbReference>
<evidence type="ECO:0000313" key="3">
    <source>
        <dbReference type="EMBL" id="SNS31495.1"/>
    </source>
</evidence>
<keyword evidence="1" id="KW-0732">Signal</keyword>
<dbReference type="OrthoDB" id="311329at2"/>
<gene>
    <name evidence="3" type="ORF">SAMN06295912_10495</name>
</gene>
<reference evidence="4" key="1">
    <citation type="submission" date="2017-06" db="EMBL/GenBank/DDBJ databases">
        <authorList>
            <person name="Varghese N."/>
            <person name="Submissions S."/>
        </authorList>
    </citation>
    <scope>NUCLEOTIDE SEQUENCE [LARGE SCALE GENOMIC DNA]</scope>
    <source>
        <strain evidence="4">LNB2</strain>
    </source>
</reference>
<protein>
    <submittedName>
        <fullName evidence="3">Alginate export</fullName>
    </submittedName>
</protein>
<dbReference type="EMBL" id="FZOS01000004">
    <property type="protein sequence ID" value="SNS31495.1"/>
    <property type="molecule type" value="Genomic_DNA"/>
</dbReference>
<evidence type="ECO:0000256" key="1">
    <source>
        <dbReference type="SAM" id="SignalP"/>
    </source>
</evidence>
<dbReference type="AlphaFoldDB" id="A0A239DGC6"/>
<name>A0A239DGC6_9SPHN</name>
<organism evidence="3 4">
    <name type="scientific">Edaphosphingomonas laterariae</name>
    <dbReference type="NCBI Taxonomy" id="861865"/>
    <lineage>
        <taxon>Bacteria</taxon>
        <taxon>Pseudomonadati</taxon>
        <taxon>Pseudomonadota</taxon>
        <taxon>Alphaproteobacteria</taxon>
        <taxon>Sphingomonadales</taxon>
        <taxon>Rhizorhabdaceae</taxon>
        <taxon>Edaphosphingomonas</taxon>
    </lineage>
</organism>
<dbReference type="Proteomes" id="UP000198281">
    <property type="component" value="Unassembled WGS sequence"/>
</dbReference>
<dbReference type="Pfam" id="PF13372">
    <property type="entry name" value="Alginate_exp"/>
    <property type="match status" value="1"/>
</dbReference>
<dbReference type="RefSeq" id="WP_089218628.1">
    <property type="nucleotide sequence ID" value="NZ_FZOS01000004.1"/>
</dbReference>
<dbReference type="InterPro" id="IPR025388">
    <property type="entry name" value="Alginate_export_dom"/>
</dbReference>
<evidence type="ECO:0000313" key="4">
    <source>
        <dbReference type="Proteomes" id="UP000198281"/>
    </source>
</evidence>
<sequence length="457" mass="50157">MIGRAILAFIVALLLPRAAAAQVDQLNWRYDEDWTVLRDRQQRDHWWQAAKYQPLDGAGDAYVSAGLEARARYEGFDNNLWGGADAPDDGYLWLRLMPHVDVHAGPARGFVQLIAGFARGVAGGAGPADETGLDLLQGFGDLRLPIGDRGGLTLRGGRELVALGSERLVGLRYGPNIPQPFDGVRGILQSGDTRIDLIRLRPVAIGRGDFDDETSDVKRLTGVYATTSIAGVTGLDIYMLDYRNRAARFVQGVAPEHRRSIGLRLFGKRGDWAWNWEAVLQRGHFGNADIRAWTVATETAYRFVRAPLQPRFRLRANIASGDGDPADDVLGTFNPMFPKGKYFGELSPIGPYNIINLHPSLDADLGHGVAVELSAVAYWRARRGDGIYDIPGQLIRAPNGSRARFIGTQAEALIEWQANETLSFAGSLSIFRPGAFIAETGPAKTIRMAGLEVMYRF</sequence>
<feature type="chain" id="PRO_5012714943" evidence="1">
    <location>
        <begin position="21"/>
        <end position="457"/>
    </location>
</feature>
<proteinExistence type="predicted"/>
<keyword evidence="4" id="KW-1185">Reference proteome</keyword>
<feature type="signal peptide" evidence="1">
    <location>
        <begin position="1"/>
        <end position="20"/>
    </location>
</feature>
<feature type="domain" description="Alginate export" evidence="2">
    <location>
        <begin position="62"/>
        <end position="445"/>
    </location>
</feature>